<dbReference type="PANTHER" id="PTHR12592">
    <property type="entry name" value="ATP-DEPENDENT (S)-NAD(P)H-HYDRATE DEHYDRATASE FAMILY MEMBER"/>
    <property type="match status" value="1"/>
</dbReference>
<dbReference type="RefSeq" id="WP_377051503.1">
    <property type="nucleotide sequence ID" value="NZ_JBHLVZ010000037.1"/>
</dbReference>
<accession>A0ABV6IU41</accession>
<evidence type="ECO:0000256" key="6">
    <source>
        <dbReference type="HAMAP-Rule" id="MF_01965"/>
    </source>
</evidence>
<dbReference type="Pfam" id="PF01256">
    <property type="entry name" value="Carb_kinase"/>
    <property type="match status" value="1"/>
</dbReference>
<keyword evidence="5 6" id="KW-0456">Lyase</keyword>
<feature type="binding site" evidence="6">
    <location>
        <begin position="201"/>
        <end position="205"/>
    </location>
    <ligand>
        <name>AMP</name>
        <dbReference type="ChEBI" id="CHEBI:456215"/>
    </ligand>
</feature>
<evidence type="ECO:0000256" key="1">
    <source>
        <dbReference type="ARBA" id="ARBA00022741"/>
    </source>
</evidence>
<dbReference type="InterPro" id="IPR000631">
    <property type="entry name" value="CARKD"/>
</dbReference>
<dbReference type="PROSITE" id="PS51383">
    <property type="entry name" value="YJEF_C_3"/>
    <property type="match status" value="1"/>
</dbReference>
<feature type="binding site" evidence="6">
    <location>
        <position position="41"/>
    </location>
    <ligand>
        <name>(6S)-NADPHX</name>
        <dbReference type="ChEBI" id="CHEBI:64076"/>
    </ligand>
</feature>
<comment type="catalytic activity">
    <reaction evidence="6">
        <text>(6S)-NADPHX + ADP = AMP + phosphate + NADPH + H(+)</text>
        <dbReference type="Rhea" id="RHEA:32235"/>
        <dbReference type="ChEBI" id="CHEBI:15378"/>
        <dbReference type="ChEBI" id="CHEBI:43474"/>
        <dbReference type="ChEBI" id="CHEBI:57783"/>
        <dbReference type="ChEBI" id="CHEBI:64076"/>
        <dbReference type="ChEBI" id="CHEBI:456215"/>
        <dbReference type="ChEBI" id="CHEBI:456216"/>
        <dbReference type="EC" id="4.2.1.136"/>
    </reaction>
</comment>
<comment type="subunit">
    <text evidence="6">Homotetramer.</text>
</comment>
<feature type="domain" description="YjeF C-terminal" evidence="7">
    <location>
        <begin position="6"/>
        <end position="290"/>
    </location>
</feature>
<dbReference type="HAMAP" id="MF_01965">
    <property type="entry name" value="NADHX_dehydratase"/>
    <property type="match status" value="1"/>
</dbReference>
<dbReference type="CDD" id="cd01171">
    <property type="entry name" value="YXKO-related"/>
    <property type="match status" value="1"/>
</dbReference>
<proteinExistence type="inferred from homology"/>
<reference evidence="8 9" key="1">
    <citation type="submission" date="2024-09" db="EMBL/GenBank/DDBJ databases">
        <authorList>
            <person name="Sun Q."/>
            <person name="Mori K."/>
        </authorList>
    </citation>
    <scope>NUCLEOTIDE SEQUENCE [LARGE SCALE GENOMIC DNA]</scope>
    <source>
        <strain evidence="8 9">CCM 7468</strain>
    </source>
</reference>
<gene>
    <name evidence="6" type="primary">nnrD</name>
    <name evidence="8" type="ORF">ACFFIC_14485</name>
</gene>
<comment type="caution">
    <text evidence="8">The sequence shown here is derived from an EMBL/GenBank/DDBJ whole genome shotgun (WGS) entry which is preliminary data.</text>
</comment>
<feature type="binding site" evidence="6">
    <location>
        <position position="230"/>
    </location>
    <ligand>
        <name>AMP</name>
        <dbReference type="ChEBI" id="CHEBI:456215"/>
    </ligand>
</feature>
<dbReference type="PANTHER" id="PTHR12592:SF0">
    <property type="entry name" value="ATP-DEPENDENT (S)-NAD(P)H-HYDRATE DEHYDRATASE"/>
    <property type="match status" value="1"/>
</dbReference>
<sequence>MTAIGPAWLRAHPLPVPAADDDKSQRGTVQVVGGCSEVPGAVLLAGEAALRAGAGKLRLATVRSVALHLALAMPEALVIPLDETEEGSIVPGASAALLARRSPCAAFLLGPGLSNDGAEALIDALLDGLEPGPGIVLDAGALSGLAARPGAVRRHAGRSVVTPHAGEMASILGIPKEEVSADPLSAARRAADLLGAVVAMKGSLTWVVAPGGQVLSCDHGLVGLATSGSGDTLAGIVAGLLARGADPVQATAWAVWLHAEAGHRLSRRIGPLGFLARELLAEVPVIMADLAAREG</sequence>
<feature type="binding site" evidence="6">
    <location>
        <position position="231"/>
    </location>
    <ligand>
        <name>(6S)-NADPHX</name>
        <dbReference type="ChEBI" id="CHEBI:64076"/>
    </ligand>
</feature>
<keyword evidence="4 6" id="KW-0520">NAD</keyword>
<evidence type="ECO:0000256" key="3">
    <source>
        <dbReference type="ARBA" id="ARBA00022857"/>
    </source>
</evidence>
<evidence type="ECO:0000313" key="9">
    <source>
        <dbReference type="Proteomes" id="UP001589789"/>
    </source>
</evidence>
<dbReference type="EC" id="4.2.1.136" evidence="6"/>
<evidence type="ECO:0000256" key="4">
    <source>
        <dbReference type="ARBA" id="ARBA00023027"/>
    </source>
</evidence>
<comment type="catalytic activity">
    <reaction evidence="6">
        <text>(6S)-NADHX + ADP = AMP + phosphate + NADH + H(+)</text>
        <dbReference type="Rhea" id="RHEA:32223"/>
        <dbReference type="ChEBI" id="CHEBI:15378"/>
        <dbReference type="ChEBI" id="CHEBI:43474"/>
        <dbReference type="ChEBI" id="CHEBI:57945"/>
        <dbReference type="ChEBI" id="CHEBI:64074"/>
        <dbReference type="ChEBI" id="CHEBI:456215"/>
        <dbReference type="ChEBI" id="CHEBI:456216"/>
        <dbReference type="EC" id="4.2.1.136"/>
    </reaction>
</comment>
<keyword evidence="2 6" id="KW-0067">ATP-binding</keyword>
<evidence type="ECO:0000256" key="5">
    <source>
        <dbReference type="ARBA" id="ARBA00023239"/>
    </source>
</evidence>
<evidence type="ECO:0000256" key="2">
    <source>
        <dbReference type="ARBA" id="ARBA00022840"/>
    </source>
</evidence>
<organism evidence="8 9">
    <name type="scientific">Muricoccus vinaceus</name>
    <dbReference type="NCBI Taxonomy" id="424704"/>
    <lineage>
        <taxon>Bacteria</taxon>
        <taxon>Pseudomonadati</taxon>
        <taxon>Pseudomonadota</taxon>
        <taxon>Alphaproteobacteria</taxon>
        <taxon>Acetobacterales</taxon>
        <taxon>Roseomonadaceae</taxon>
        <taxon>Muricoccus</taxon>
    </lineage>
</organism>
<keyword evidence="1 6" id="KW-0547">Nucleotide-binding</keyword>
<name>A0ABV6IU41_9PROT</name>
<keyword evidence="3 6" id="KW-0521">NADP</keyword>
<dbReference type="NCBIfam" id="TIGR00196">
    <property type="entry name" value="yjeF_cterm"/>
    <property type="match status" value="1"/>
</dbReference>
<dbReference type="EMBL" id="JBHLVZ010000037">
    <property type="protein sequence ID" value="MFC0386744.1"/>
    <property type="molecule type" value="Genomic_DNA"/>
</dbReference>
<dbReference type="Gene3D" id="3.40.1190.20">
    <property type="match status" value="1"/>
</dbReference>
<keyword evidence="9" id="KW-1185">Reference proteome</keyword>
<dbReference type="Proteomes" id="UP001589789">
    <property type="component" value="Unassembled WGS sequence"/>
</dbReference>
<evidence type="ECO:0000313" key="8">
    <source>
        <dbReference type="EMBL" id="MFC0386744.1"/>
    </source>
</evidence>
<feature type="binding site" evidence="6">
    <location>
        <position position="164"/>
    </location>
    <ligand>
        <name>(6S)-NADPHX</name>
        <dbReference type="ChEBI" id="CHEBI:64076"/>
    </ligand>
</feature>
<comment type="cofactor">
    <cofactor evidence="6">
        <name>Mg(2+)</name>
        <dbReference type="ChEBI" id="CHEBI:18420"/>
    </cofactor>
</comment>
<protein>
    <recommendedName>
        <fullName evidence="6">ADP-dependent (S)-NAD(P)H-hydrate dehydratase</fullName>
        <ecNumber evidence="6">4.2.1.136</ecNumber>
    </recommendedName>
    <alternativeName>
        <fullName evidence="6">ADP-dependent NAD(P)HX dehydratase</fullName>
    </alternativeName>
</protein>
<dbReference type="SUPFAM" id="SSF53613">
    <property type="entry name" value="Ribokinase-like"/>
    <property type="match status" value="1"/>
</dbReference>
<comment type="function">
    <text evidence="6">Catalyzes the dehydration of the S-form of NAD(P)HX at the expense of ADP, which is converted to AMP. Together with NAD(P)HX epimerase, which catalyzes the epimerization of the S- and R-forms, the enzyme allows the repair of both epimers of NAD(P)HX, a damaged form of NAD(P)H that is a result of enzymatic or heat-dependent hydration.</text>
</comment>
<feature type="binding site" evidence="6">
    <location>
        <position position="112"/>
    </location>
    <ligand>
        <name>(6S)-NADPHX</name>
        <dbReference type="ChEBI" id="CHEBI:64076"/>
    </ligand>
</feature>
<evidence type="ECO:0000259" key="7">
    <source>
        <dbReference type="PROSITE" id="PS51383"/>
    </source>
</evidence>
<dbReference type="InterPro" id="IPR029056">
    <property type="entry name" value="Ribokinase-like"/>
</dbReference>
<comment type="similarity">
    <text evidence="6">Belongs to the NnrD/CARKD family.</text>
</comment>